<dbReference type="Pfam" id="PF19300">
    <property type="entry name" value="BPD_transp_1_N"/>
    <property type="match status" value="1"/>
</dbReference>
<dbReference type="Pfam" id="PF00528">
    <property type="entry name" value="BPD_transp_1"/>
    <property type="match status" value="1"/>
</dbReference>
<dbReference type="AlphaFoldDB" id="I3DFC7"/>
<dbReference type="InterPro" id="IPR000515">
    <property type="entry name" value="MetI-like"/>
</dbReference>
<sequence length="310" mass="35022">MQSYFIRRLLMMFPLMLLISFVAFVLLNLAPSDPAEIALRINAVTITDDVIADMRHQLGLDLPFLQRYLNWLWHIIHLDLGRSFLNNQPVLSEILHALPITLYLAFSALIIILVVSFGGALICVIYPNSKWDQSIRAVLFIFTAIPNYWLALLLIWGFAVHFNCFPSNGLSQASGIILPALSLSLGYIGTYLRLIRGTMLNQLEQPYVFYARARGLSASQILFKHVLRNSLHSILVALGMGIPKLIAGSVVIENIFALPGIGRLCIQAIFGRDYPMIQAYILLMAVLFLCFNFMIDLLQHHLDPRLRRGE</sequence>
<evidence type="ECO:0000256" key="1">
    <source>
        <dbReference type="ARBA" id="ARBA00004651"/>
    </source>
</evidence>
<dbReference type="PATRIC" id="fig|1095749.3.peg.814"/>
<evidence type="ECO:0000256" key="7">
    <source>
        <dbReference type="ARBA" id="ARBA00024202"/>
    </source>
</evidence>
<dbReference type="eggNOG" id="COG0601">
    <property type="taxonomic scope" value="Bacteria"/>
</dbReference>
<evidence type="ECO:0000256" key="3">
    <source>
        <dbReference type="ARBA" id="ARBA00022475"/>
    </source>
</evidence>
<dbReference type="InterPro" id="IPR035906">
    <property type="entry name" value="MetI-like_sf"/>
</dbReference>
<keyword evidence="3" id="KW-1003">Cell membrane</keyword>
<dbReference type="GO" id="GO:0071916">
    <property type="term" value="F:dipeptide transmembrane transporter activity"/>
    <property type="evidence" value="ECO:0007669"/>
    <property type="project" value="TreeGrafter"/>
</dbReference>
<dbReference type="GO" id="GO:0005886">
    <property type="term" value="C:plasma membrane"/>
    <property type="evidence" value="ECO:0007669"/>
    <property type="project" value="UniProtKB-SubCell"/>
</dbReference>
<accession>I3DFC7</accession>
<feature type="domain" description="ABC transmembrane type-1" evidence="9">
    <location>
        <begin position="98"/>
        <end position="295"/>
    </location>
</feature>
<evidence type="ECO:0000259" key="9">
    <source>
        <dbReference type="PROSITE" id="PS50928"/>
    </source>
</evidence>
<keyword evidence="5 8" id="KW-1133">Transmembrane helix</keyword>
<keyword evidence="11" id="KW-1185">Reference proteome</keyword>
<keyword evidence="2 8" id="KW-0813">Transport</keyword>
<keyword evidence="4 8" id="KW-0812">Transmembrane</keyword>
<evidence type="ECO:0000256" key="5">
    <source>
        <dbReference type="ARBA" id="ARBA00022989"/>
    </source>
</evidence>
<proteinExistence type="inferred from homology"/>
<dbReference type="InterPro" id="IPR050036">
    <property type="entry name" value="CntB"/>
</dbReference>
<gene>
    <name evidence="10" type="ORF">HMPREF1052_1490</name>
</gene>
<dbReference type="Gene3D" id="1.10.3720.10">
    <property type="entry name" value="MetI-like"/>
    <property type="match status" value="1"/>
</dbReference>
<dbReference type="EMBL" id="AJSX01000019">
    <property type="protein sequence ID" value="EIJ70420.1"/>
    <property type="molecule type" value="Genomic_DNA"/>
</dbReference>
<keyword evidence="6 8" id="KW-0472">Membrane</keyword>
<feature type="transmembrane region" description="Helical" evidence="8">
    <location>
        <begin position="100"/>
        <end position="126"/>
    </location>
</feature>
<comment type="similarity">
    <text evidence="7">Belongs to the binding-protein-dependent transport system permease family. OppBC subfamily.</text>
</comment>
<comment type="subcellular location">
    <subcellularLocation>
        <location evidence="1 8">Cell membrane</location>
        <topology evidence="1 8">Multi-pass membrane protein</topology>
    </subcellularLocation>
</comment>
<feature type="transmembrane region" description="Helical" evidence="8">
    <location>
        <begin position="277"/>
        <end position="298"/>
    </location>
</feature>
<evidence type="ECO:0000256" key="6">
    <source>
        <dbReference type="ARBA" id="ARBA00023136"/>
    </source>
</evidence>
<dbReference type="PANTHER" id="PTHR43163:SF6">
    <property type="entry name" value="DIPEPTIDE TRANSPORT SYSTEM PERMEASE PROTEIN DPPB-RELATED"/>
    <property type="match status" value="1"/>
</dbReference>
<dbReference type="PANTHER" id="PTHR43163">
    <property type="entry name" value="DIPEPTIDE TRANSPORT SYSTEM PERMEASE PROTEIN DPPB-RELATED"/>
    <property type="match status" value="1"/>
</dbReference>
<evidence type="ECO:0000256" key="8">
    <source>
        <dbReference type="RuleBase" id="RU363032"/>
    </source>
</evidence>
<evidence type="ECO:0000256" key="4">
    <source>
        <dbReference type="ARBA" id="ARBA00022692"/>
    </source>
</evidence>
<dbReference type="CDD" id="cd06261">
    <property type="entry name" value="TM_PBP2"/>
    <property type="match status" value="1"/>
</dbReference>
<dbReference type="OrthoDB" id="9805855at2"/>
<dbReference type="Proteomes" id="UP000006457">
    <property type="component" value="Unassembled WGS sequence"/>
</dbReference>
<dbReference type="PROSITE" id="PS50928">
    <property type="entry name" value="ABC_TM1"/>
    <property type="match status" value="1"/>
</dbReference>
<comment type="caution">
    <text evidence="10">The sequence shown here is derived from an EMBL/GenBank/DDBJ whole genome shotgun (WGS) entry which is preliminary data.</text>
</comment>
<reference evidence="10 11" key="1">
    <citation type="submission" date="2012-03" db="EMBL/GenBank/DDBJ databases">
        <authorList>
            <person name="Harkins D.M."/>
            <person name="Madupu R."/>
            <person name="Durkin A.S."/>
            <person name="Torralba M."/>
            <person name="Methe B."/>
            <person name="Sutton G.G."/>
            <person name="Nelson K.E."/>
        </authorList>
    </citation>
    <scope>NUCLEOTIDE SEQUENCE [LARGE SCALE GENOMIC DNA]</scope>
    <source>
        <strain evidence="10 11">CCUG 2042</strain>
    </source>
</reference>
<feature type="transmembrane region" description="Helical" evidence="8">
    <location>
        <begin position="234"/>
        <end position="257"/>
    </location>
</feature>
<organism evidence="10 11">
    <name type="scientific">Pasteurella bettyae CCUG 2042</name>
    <dbReference type="NCBI Taxonomy" id="1095749"/>
    <lineage>
        <taxon>Bacteria</taxon>
        <taxon>Pseudomonadati</taxon>
        <taxon>Pseudomonadota</taxon>
        <taxon>Gammaproteobacteria</taxon>
        <taxon>Pasteurellales</taxon>
        <taxon>Pasteurellaceae</taxon>
        <taxon>Pasteurella</taxon>
    </lineage>
</organism>
<evidence type="ECO:0000313" key="10">
    <source>
        <dbReference type="EMBL" id="EIJ70420.1"/>
    </source>
</evidence>
<feature type="transmembrane region" description="Helical" evidence="8">
    <location>
        <begin position="138"/>
        <end position="159"/>
    </location>
</feature>
<name>I3DFC7_9PAST</name>
<dbReference type="NCBIfam" id="NF045469">
    <property type="entry name" value="Opp1B"/>
    <property type="match status" value="1"/>
</dbReference>
<protein>
    <submittedName>
        <fullName evidence="10">Putative nickel ABC transporter, permease subunit NikB</fullName>
    </submittedName>
</protein>
<evidence type="ECO:0000256" key="2">
    <source>
        <dbReference type="ARBA" id="ARBA00022448"/>
    </source>
</evidence>
<dbReference type="RefSeq" id="WP_005759825.1">
    <property type="nucleotide sequence ID" value="NZ_AJSX01000019.1"/>
</dbReference>
<dbReference type="SUPFAM" id="SSF161098">
    <property type="entry name" value="MetI-like"/>
    <property type="match status" value="1"/>
</dbReference>
<dbReference type="InterPro" id="IPR045621">
    <property type="entry name" value="BPD_transp_1_N"/>
</dbReference>
<feature type="transmembrane region" description="Helical" evidence="8">
    <location>
        <begin position="171"/>
        <end position="192"/>
    </location>
</feature>
<evidence type="ECO:0000313" key="11">
    <source>
        <dbReference type="Proteomes" id="UP000006457"/>
    </source>
</evidence>